<name>A0A498IND8_MALDO</name>
<dbReference type="InterPro" id="IPR027417">
    <property type="entry name" value="P-loop_NTPase"/>
</dbReference>
<dbReference type="Gene3D" id="3.40.50.300">
    <property type="entry name" value="P-loop containing nucleotide triphosphate hydrolases"/>
    <property type="match status" value="1"/>
</dbReference>
<protein>
    <submittedName>
        <fullName evidence="1">Uncharacterized protein</fullName>
    </submittedName>
</protein>
<reference evidence="1 2" key="1">
    <citation type="submission" date="2018-10" db="EMBL/GenBank/DDBJ databases">
        <title>A high-quality apple genome assembly.</title>
        <authorList>
            <person name="Hu J."/>
        </authorList>
    </citation>
    <scope>NUCLEOTIDE SEQUENCE [LARGE SCALE GENOMIC DNA]</scope>
    <source>
        <strain evidence="2">cv. HFTH1</strain>
        <tissue evidence="1">Young leaf</tissue>
    </source>
</reference>
<gene>
    <name evidence="1" type="ORF">DVH24_003241</name>
</gene>
<accession>A0A498IND8</accession>
<dbReference type="AlphaFoldDB" id="A0A498IND8"/>
<evidence type="ECO:0000313" key="1">
    <source>
        <dbReference type="EMBL" id="RXH82743.1"/>
    </source>
</evidence>
<organism evidence="1 2">
    <name type="scientific">Malus domestica</name>
    <name type="common">Apple</name>
    <name type="synonym">Pyrus malus</name>
    <dbReference type="NCBI Taxonomy" id="3750"/>
    <lineage>
        <taxon>Eukaryota</taxon>
        <taxon>Viridiplantae</taxon>
        <taxon>Streptophyta</taxon>
        <taxon>Embryophyta</taxon>
        <taxon>Tracheophyta</taxon>
        <taxon>Spermatophyta</taxon>
        <taxon>Magnoliopsida</taxon>
        <taxon>eudicotyledons</taxon>
        <taxon>Gunneridae</taxon>
        <taxon>Pentapetalae</taxon>
        <taxon>rosids</taxon>
        <taxon>fabids</taxon>
        <taxon>Rosales</taxon>
        <taxon>Rosaceae</taxon>
        <taxon>Amygdaloideae</taxon>
        <taxon>Maleae</taxon>
        <taxon>Malus</taxon>
    </lineage>
</organism>
<dbReference type="Proteomes" id="UP000290289">
    <property type="component" value="Chromosome 11"/>
</dbReference>
<dbReference type="PANTHER" id="PTHR47679:SF1">
    <property type="entry name" value="PROTEIN TORNADO 1"/>
    <property type="match status" value="1"/>
</dbReference>
<dbReference type="EMBL" id="RDQH01000337">
    <property type="protein sequence ID" value="RXH82743.1"/>
    <property type="molecule type" value="Genomic_DNA"/>
</dbReference>
<sequence length="726" mass="83975">MKIKTFKDDDNTKISIWNLAGQHEFYCLHDLMFPGHGSASFLSSKTNNREPKNSMEIEEDLQYWLRFIVLNCRRAVQQCMLPNVTVVLTHDKINQPSQNLQAAVNSIQKLRDKFQGFVDFYPTVFTVDARSLASVSKLTHHLLKTSKTVLQRVPRIYQLCNDLTQILSDWRSENYNKPAMQWKEFNELCQVKVPSPRIRSRHDNKEEVEMRRWVVATCLHHIGELGFLILDCEWFCGEVLGQLIRLDVRNQNSNENNGFISKKDLEKILRGSLQSPIPGMDSKVFENLDASDLVRMMLKLELCYKQNPSCRNSLLLIPSILEEGRGKPQRWRLSRLEGLYAGRHLECDDSSHINIWPECVQNLTPPRYRKMQFVSLQQLNQALLSVPADSMYDYQHTWDPISDSGRQILRPGFDLAWDLLSDDDFREVLHRRYHDLYNLAQELQIPPESNPENTISTSDEPDKVDPTFGGIAKGVEAVLQRLKIIKQEIRDLKQEIQGLRYYEHRLLAELHRKVNYLVTYNVQIEGSAEYNRKLLEEIDHQHGSRHECYSTAHVMECQREMHVVEDQMGCELMQVDNRTVKSLAPYTTKFMKLLTFNLKIGANLAAGMEEMIPDLSRELAHLADSSLLYGAAGAGAVASGAVGAAAIGQGRSRSKAAESSRDIQQDQRTAQQWVLDFLRERRCSTRKDIAEKFRLWRVRYRDDSQIAWICRRHINLRAHEIIEVPL</sequence>
<dbReference type="STRING" id="3750.A0A498IND8"/>
<keyword evidence="2" id="KW-1185">Reference proteome</keyword>
<proteinExistence type="predicted"/>
<dbReference type="PANTHER" id="PTHR47679">
    <property type="entry name" value="PROTEIN TORNADO 1"/>
    <property type="match status" value="1"/>
</dbReference>
<comment type="caution">
    <text evidence="1">The sequence shown here is derived from an EMBL/GenBank/DDBJ whole genome shotgun (WGS) entry which is preliminary data.</text>
</comment>
<evidence type="ECO:0000313" key="2">
    <source>
        <dbReference type="Proteomes" id="UP000290289"/>
    </source>
</evidence>